<proteinExistence type="predicted"/>
<reference evidence="1 2" key="1">
    <citation type="journal article" date="2022" name="DNA Res.">
        <title>Chromosomal-level genome assembly of the orchid tree Bauhinia variegata (Leguminosae; Cercidoideae) supports the allotetraploid origin hypothesis of Bauhinia.</title>
        <authorList>
            <person name="Zhong Y."/>
            <person name="Chen Y."/>
            <person name="Zheng D."/>
            <person name="Pang J."/>
            <person name="Liu Y."/>
            <person name="Luo S."/>
            <person name="Meng S."/>
            <person name="Qian L."/>
            <person name="Wei D."/>
            <person name="Dai S."/>
            <person name="Zhou R."/>
        </authorList>
    </citation>
    <scope>NUCLEOTIDE SEQUENCE [LARGE SCALE GENOMIC DNA]</scope>
    <source>
        <strain evidence="1">BV-YZ2020</strain>
    </source>
</reference>
<name>A0ACB9NFE9_BAUVA</name>
<evidence type="ECO:0000313" key="2">
    <source>
        <dbReference type="Proteomes" id="UP000828941"/>
    </source>
</evidence>
<keyword evidence="2" id="KW-1185">Reference proteome</keyword>
<dbReference type="EMBL" id="CM039431">
    <property type="protein sequence ID" value="KAI4334743.1"/>
    <property type="molecule type" value="Genomic_DNA"/>
</dbReference>
<gene>
    <name evidence="1" type="ORF">L6164_013455</name>
</gene>
<dbReference type="Proteomes" id="UP000828941">
    <property type="component" value="Chromosome 6"/>
</dbReference>
<evidence type="ECO:0000313" key="1">
    <source>
        <dbReference type="EMBL" id="KAI4334743.1"/>
    </source>
</evidence>
<comment type="caution">
    <text evidence="1">The sequence shown here is derived from an EMBL/GenBank/DDBJ whole genome shotgun (WGS) entry which is preliminary data.</text>
</comment>
<organism evidence="1 2">
    <name type="scientific">Bauhinia variegata</name>
    <name type="common">Purple orchid tree</name>
    <name type="synonym">Phanera variegata</name>
    <dbReference type="NCBI Taxonomy" id="167791"/>
    <lineage>
        <taxon>Eukaryota</taxon>
        <taxon>Viridiplantae</taxon>
        <taxon>Streptophyta</taxon>
        <taxon>Embryophyta</taxon>
        <taxon>Tracheophyta</taxon>
        <taxon>Spermatophyta</taxon>
        <taxon>Magnoliopsida</taxon>
        <taxon>eudicotyledons</taxon>
        <taxon>Gunneridae</taxon>
        <taxon>Pentapetalae</taxon>
        <taxon>rosids</taxon>
        <taxon>fabids</taxon>
        <taxon>Fabales</taxon>
        <taxon>Fabaceae</taxon>
        <taxon>Cercidoideae</taxon>
        <taxon>Cercideae</taxon>
        <taxon>Bauhiniinae</taxon>
        <taxon>Bauhinia</taxon>
    </lineage>
</organism>
<sequence length="661" mass="74238">MSSANPCYCFSFSSQSSLTHSLKRWRFGLQAPIASSFRPRSRSRRRHNKNKKLTIPTTKTSQEPKFETVIDLNQLQTQASSTFRTLFPSFDLSVREFVSSGKEAYRDLQTLVTFDENRKVVISCRPSTVHFIGTTAILSLVTVFAFRVLTKLVSGFWHWGRNSSGHAPMVRRDRSLGGKEVIVGWSNKERGNAGYNLSVSGNPLSLAQGPATGISKKGTKNRVRFQEKLPKWWPTLAEHAPYTEDEEFKREAYRVVRAIKDTRMSGKDIMEDDIIKLRQICRISGVQVSIEPTNIRDSLYRASVNFILNICNRAPSYSTSIEINGEDARQFVAGFAENIGLENVRAATIVSAAVAACTRSSFLQAWAANSLSRKGEEGELSMLSKPYWSEADEIQQEIMVDPHYSKVVPALRNDPDSQIGFSLVQDRLFYKGRLVISKNSKWVPIFLHEFHSSPMGGHSGVLQTYKRLAANLYWPGMMNSVLQFVKDCTVCQQSKYEGKSPAGLLQPLPIPKAIWEDISLDFISGLPKSRGFDAIMVVVDRLTKYGHFICLKHPFTAQTVAALFAKEIGRLHGVPSSIVSDRDPTFGSTGSTPFELVQGRKPRTILRFLPGECLVEAVANDLSNRDEILKQLQFNLQKAQQVMCFYANKKCRDINFGVGDW</sequence>
<accession>A0ACB9NFE9</accession>
<protein>
    <submittedName>
        <fullName evidence="1">Uncharacterized protein</fullName>
    </submittedName>
</protein>